<keyword evidence="3" id="KW-1185">Reference proteome</keyword>
<proteinExistence type="predicted"/>
<dbReference type="Proteomes" id="UP000188947">
    <property type="component" value="Unassembled WGS sequence"/>
</dbReference>
<dbReference type="PANTHER" id="PTHR33990">
    <property type="entry name" value="PROTEIN YJDN-RELATED"/>
    <property type="match status" value="1"/>
</dbReference>
<dbReference type="SUPFAM" id="SSF54593">
    <property type="entry name" value="Glyoxalase/Bleomycin resistance protein/Dihydroxybiphenyl dioxygenase"/>
    <property type="match status" value="2"/>
</dbReference>
<dbReference type="AlphaFoldDB" id="A0A1T3JRB9"/>
<dbReference type="Gene3D" id="3.30.720.110">
    <property type="match status" value="1"/>
</dbReference>
<dbReference type="Gene3D" id="3.30.720.100">
    <property type="match status" value="1"/>
</dbReference>
<feature type="domain" description="PhnB-like" evidence="1">
    <location>
        <begin position="4"/>
        <end position="113"/>
    </location>
</feature>
<dbReference type="EMBL" id="MPOG01000014">
    <property type="protein sequence ID" value="OOH94212.1"/>
    <property type="molecule type" value="Genomic_DNA"/>
</dbReference>
<feature type="domain" description="PhnB-like" evidence="1">
    <location>
        <begin position="121"/>
        <end position="244"/>
    </location>
</feature>
<sequence>MNNDIFPCLWCDGNAKESAAFYCQVFDGKVTADTPMVQNIELFGQKLMLLDAGPHFEKNPSISFLVNCASEDEVQKYWDMLSEGGMVLMALDSYPWSKKYGWLKDKYGTTWQLYFGEMQEQRIVPTLMFMHQNNGKAMEAMEFYTGIFPNSKIEGIMKYKEGGENGEIPENIQHAQFVINNYTMHCMDSSFDHQFDFSEGISLVVMTDDQHETDHFWNSLISGGGRESMCGWLKDPYGVSWQIVPKRLIELMNDSDPEKSQKIFQAMLKMQKIVIADLEEAYRS</sequence>
<dbReference type="InterPro" id="IPR029068">
    <property type="entry name" value="Glyas_Bleomycin-R_OHBP_Dase"/>
</dbReference>
<name>A0A1T3JRB9_ELIME</name>
<evidence type="ECO:0000259" key="1">
    <source>
        <dbReference type="Pfam" id="PF06983"/>
    </source>
</evidence>
<organism evidence="2 3">
    <name type="scientific">Elizabethkingia meningoseptica</name>
    <name type="common">Chryseobacterium meningosepticum</name>
    <dbReference type="NCBI Taxonomy" id="238"/>
    <lineage>
        <taxon>Bacteria</taxon>
        <taxon>Pseudomonadati</taxon>
        <taxon>Bacteroidota</taxon>
        <taxon>Flavobacteriia</taxon>
        <taxon>Flavobacteriales</taxon>
        <taxon>Weeksellaceae</taxon>
        <taxon>Elizabethkingia</taxon>
    </lineage>
</organism>
<dbReference type="RefSeq" id="WP_070904478.1">
    <property type="nucleotide sequence ID" value="NZ_CP016378.1"/>
</dbReference>
<dbReference type="Gene3D" id="3.10.180.10">
    <property type="entry name" value="2,3-Dihydroxybiphenyl 1,2-Dioxygenase, domain 1"/>
    <property type="match status" value="1"/>
</dbReference>
<evidence type="ECO:0000313" key="3">
    <source>
        <dbReference type="Proteomes" id="UP000188947"/>
    </source>
</evidence>
<protein>
    <recommendedName>
        <fullName evidence="1">PhnB-like domain-containing protein</fullName>
    </recommendedName>
</protein>
<dbReference type="OrthoDB" id="9806473at2"/>
<gene>
    <name evidence="2" type="ORF">BMF97_12685</name>
</gene>
<reference evidence="2 3" key="1">
    <citation type="submission" date="2016-11" db="EMBL/GenBank/DDBJ databases">
        <title>Genome sequence and comparative genomic analysis of clinical strain Elizabethkingia meningoseptica 61421 PRCM.</title>
        <authorList>
            <person name="Wang M."/>
            <person name="Hu S."/>
            <person name="Cao L."/>
            <person name="Jiang T."/>
            <person name="Zhou Y."/>
            <person name="Ming D."/>
        </authorList>
    </citation>
    <scope>NUCLEOTIDE SEQUENCE [LARGE SCALE GENOMIC DNA]</scope>
    <source>
        <strain evidence="2 3">61421 PRCM</strain>
    </source>
</reference>
<dbReference type="InterPro" id="IPR028973">
    <property type="entry name" value="PhnB-like"/>
</dbReference>
<comment type="caution">
    <text evidence="2">The sequence shown here is derived from an EMBL/GenBank/DDBJ whole genome shotgun (WGS) entry which is preliminary data.</text>
</comment>
<dbReference type="eggNOG" id="COG3865">
    <property type="taxonomic scope" value="Bacteria"/>
</dbReference>
<dbReference type="STRING" id="238.BBD35_12005"/>
<dbReference type="CDD" id="cd06588">
    <property type="entry name" value="PhnB_like"/>
    <property type="match status" value="2"/>
</dbReference>
<evidence type="ECO:0000313" key="2">
    <source>
        <dbReference type="EMBL" id="OOH94212.1"/>
    </source>
</evidence>
<dbReference type="Pfam" id="PF06983">
    <property type="entry name" value="3-dmu-9_3-mt"/>
    <property type="match status" value="2"/>
</dbReference>
<accession>A0A1T3JRB9</accession>